<sequence length="157" mass="18318">MNRDIFVKIGKIESALHWVEKSQLIDFAHEVNVLFLEEKILFRILEANSFELTVRITQGKPENLPTKSTKELSLVAKNLFGKYFPYHQIQTRAIPYREIPAKEIRPVTIKTRLKEQGISLNQIARETGIPRAQIYDWVQGVEPLNAVTRAMFYYMLK</sequence>
<evidence type="ECO:0000313" key="3">
    <source>
        <dbReference type="Proteomes" id="UP000294535"/>
    </source>
</evidence>
<evidence type="ECO:0000313" key="2">
    <source>
        <dbReference type="EMBL" id="TDQ16902.1"/>
    </source>
</evidence>
<dbReference type="OrthoDB" id="677191at2"/>
<gene>
    <name evidence="2" type="ORF">DFQ04_1550</name>
</gene>
<dbReference type="InterPro" id="IPR001387">
    <property type="entry name" value="Cro/C1-type_HTH"/>
</dbReference>
<evidence type="ECO:0000259" key="1">
    <source>
        <dbReference type="PROSITE" id="PS50943"/>
    </source>
</evidence>
<name>A0A4R6T5C0_9BACT</name>
<accession>A0A4R6T5C0</accession>
<dbReference type="Proteomes" id="UP000294535">
    <property type="component" value="Unassembled WGS sequence"/>
</dbReference>
<comment type="caution">
    <text evidence="2">The sequence shown here is derived from an EMBL/GenBank/DDBJ whole genome shotgun (WGS) entry which is preliminary data.</text>
</comment>
<reference evidence="2 3" key="1">
    <citation type="submission" date="2019-03" db="EMBL/GenBank/DDBJ databases">
        <title>Genomic Encyclopedia of Type Strains, Phase III (KMG-III): the genomes of soil and plant-associated and newly described type strains.</title>
        <authorList>
            <person name="Whitman W."/>
        </authorList>
    </citation>
    <scope>NUCLEOTIDE SEQUENCE [LARGE SCALE GENOMIC DNA]</scope>
    <source>
        <strain evidence="2 3">CECT 8446</strain>
    </source>
</reference>
<dbReference type="RefSeq" id="WP_133554433.1">
    <property type="nucleotide sequence ID" value="NZ_SNYF01000006.1"/>
</dbReference>
<dbReference type="PROSITE" id="PS50943">
    <property type="entry name" value="HTH_CROC1"/>
    <property type="match status" value="1"/>
</dbReference>
<protein>
    <submittedName>
        <fullName evidence="2">Helix-turn-helix protein</fullName>
    </submittedName>
</protein>
<dbReference type="EMBL" id="SNYF01000006">
    <property type="protein sequence ID" value="TDQ16902.1"/>
    <property type="molecule type" value="Genomic_DNA"/>
</dbReference>
<feature type="domain" description="HTH cro/C1-type" evidence="1">
    <location>
        <begin position="109"/>
        <end position="140"/>
    </location>
</feature>
<proteinExistence type="predicted"/>
<organism evidence="2 3">
    <name type="scientific">Algoriphagus boseongensis</name>
    <dbReference type="NCBI Taxonomy" id="1442587"/>
    <lineage>
        <taxon>Bacteria</taxon>
        <taxon>Pseudomonadati</taxon>
        <taxon>Bacteroidota</taxon>
        <taxon>Cytophagia</taxon>
        <taxon>Cytophagales</taxon>
        <taxon>Cyclobacteriaceae</taxon>
        <taxon>Algoriphagus</taxon>
    </lineage>
</organism>
<keyword evidence="3" id="KW-1185">Reference proteome</keyword>
<dbReference type="CDD" id="cd00093">
    <property type="entry name" value="HTH_XRE"/>
    <property type="match status" value="1"/>
</dbReference>
<dbReference type="AlphaFoldDB" id="A0A4R6T5C0"/>
<dbReference type="Pfam" id="PF01381">
    <property type="entry name" value="HTH_3"/>
    <property type="match status" value="1"/>
</dbReference>